<name>A0A5J4YTR0_PORPP</name>
<feature type="domain" description="ApaG" evidence="1">
    <location>
        <begin position="298"/>
        <end position="426"/>
    </location>
</feature>
<proteinExistence type="predicted"/>
<dbReference type="Gene3D" id="2.60.40.1470">
    <property type="entry name" value="ApaG domain"/>
    <property type="match status" value="1"/>
</dbReference>
<comment type="caution">
    <text evidence="2">The sequence shown here is derived from an EMBL/GenBank/DDBJ whole genome shotgun (WGS) entry which is preliminary data.</text>
</comment>
<organism evidence="2 3">
    <name type="scientific">Porphyridium purpureum</name>
    <name type="common">Red alga</name>
    <name type="synonym">Porphyridium cruentum</name>
    <dbReference type="NCBI Taxonomy" id="35688"/>
    <lineage>
        <taxon>Eukaryota</taxon>
        <taxon>Rhodophyta</taxon>
        <taxon>Bangiophyceae</taxon>
        <taxon>Porphyridiales</taxon>
        <taxon>Porphyridiaceae</taxon>
        <taxon>Porphyridium</taxon>
    </lineage>
</organism>
<dbReference type="InterPro" id="IPR007474">
    <property type="entry name" value="ApaG_domain"/>
</dbReference>
<dbReference type="OrthoDB" id="2305498at2759"/>
<evidence type="ECO:0000313" key="3">
    <source>
        <dbReference type="Proteomes" id="UP000324585"/>
    </source>
</evidence>
<protein>
    <submittedName>
        <fullName evidence="2">Protein ApaG</fullName>
    </submittedName>
</protein>
<dbReference type="PROSITE" id="PS51087">
    <property type="entry name" value="APAG"/>
    <property type="match status" value="1"/>
</dbReference>
<dbReference type="SUPFAM" id="SSF110069">
    <property type="entry name" value="ApaG-like"/>
    <property type="match status" value="1"/>
</dbReference>
<dbReference type="EMBL" id="VRMN01000004">
    <property type="protein sequence ID" value="KAA8494889.1"/>
    <property type="molecule type" value="Genomic_DNA"/>
</dbReference>
<gene>
    <name evidence="2" type="ORF">FVE85_3130</name>
</gene>
<accession>A0A5J4YTR0</accession>
<dbReference type="PANTHER" id="PTHR47191:SF2">
    <property type="entry name" value="OS05G0170800 PROTEIN"/>
    <property type="match status" value="1"/>
</dbReference>
<dbReference type="Proteomes" id="UP000324585">
    <property type="component" value="Unassembled WGS sequence"/>
</dbReference>
<dbReference type="InterPro" id="IPR036767">
    <property type="entry name" value="ApaG_sf"/>
</dbReference>
<evidence type="ECO:0000313" key="2">
    <source>
        <dbReference type="EMBL" id="KAA8494889.1"/>
    </source>
</evidence>
<dbReference type="PANTHER" id="PTHR47191">
    <property type="entry name" value="OS05G0170800 PROTEIN"/>
    <property type="match status" value="1"/>
</dbReference>
<evidence type="ECO:0000259" key="1">
    <source>
        <dbReference type="PROSITE" id="PS51087"/>
    </source>
</evidence>
<dbReference type="AlphaFoldDB" id="A0A5J4YTR0"/>
<reference evidence="3" key="1">
    <citation type="journal article" date="2019" name="Nat. Commun.">
        <title>Expansion of phycobilisome linker gene families in mesophilic red algae.</title>
        <authorList>
            <person name="Lee J."/>
            <person name="Kim D."/>
            <person name="Bhattacharya D."/>
            <person name="Yoon H.S."/>
        </authorList>
    </citation>
    <scope>NUCLEOTIDE SEQUENCE [LARGE SCALE GENOMIC DNA]</scope>
    <source>
        <strain evidence="3">CCMP 1328</strain>
    </source>
</reference>
<keyword evidence="3" id="KW-1185">Reference proteome</keyword>
<dbReference type="InterPro" id="IPR050718">
    <property type="entry name" value="ApaG-like"/>
</dbReference>
<dbReference type="Pfam" id="PF04379">
    <property type="entry name" value="DUF525"/>
    <property type="match status" value="1"/>
</dbReference>
<sequence length="426" mass="47955">MRMMPLQQYQTLASGYGAISSRFLRELFPPDVTSRVFWLWQRVAVKRGVRISDMPGIPWHVVYESARQLFEEQPSSAQDTASPAEKKRLQQRLDDALDSIRKVSQQTHIAERTSHCVTVLPAEIKQQIEQDRAAAFQTFSDLLANLHDGFRNQPEFLAELHRVERACNHLAQPAFHRAYATLESHSRVRIAEQLKTLSERLLVVTRSMERDLQRLERDRAPSSESRVDDVDVPLAVTHDGGLVSSHSESVRRGMEGIRAVFSEFWRVCSVETSENFLELSLPAGSTEPGSVPLMNNLSSEEPLVGIEATSEFWPQQDRFLFVYRILIENLSPSHDVRIDARHWVIRSGETVVAEVPKFSPGVLGKVPTLAPGESFEYFSSVSIPSTNPRGSMEGCMQVVVRSSSSAKEPFCVEAKVARFALIARPS</sequence>